<comment type="caution">
    <text evidence="1">The sequence shown here is derived from an EMBL/GenBank/DDBJ whole genome shotgun (WGS) entry which is preliminary data.</text>
</comment>
<evidence type="ECO:0000313" key="2">
    <source>
        <dbReference type="Proteomes" id="UP000316225"/>
    </source>
</evidence>
<accession>A0A562NQS0</accession>
<dbReference type="Proteomes" id="UP000316225">
    <property type="component" value="Unassembled WGS sequence"/>
</dbReference>
<proteinExistence type="predicted"/>
<dbReference type="InterPro" id="IPR018654">
    <property type="entry name" value="YjhX_toxin"/>
</dbReference>
<gene>
    <name evidence="1" type="ORF">IQ24_01909</name>
</gene>
<organism evidence="1 2">
    <name type="scientific">Paracoccus sulfuroxidans</name>
    <dbReference type="NCBI Taxonomy" id="384678"/>
    <lineage>
        <taxon>Bacteria</taxon>
        <taxon>Pseudomonadati</taxon>
        <taxon>Pseudomonadota</taxon>
        <taxon>Alphaproteobacteria</taxon>
        <taxon>Rhodobacterales</taxon>
        <taxon>Paracoccaceae</taxon>
        <taxon>Paracoccus</taxon>
    </lineage>
</organism>
<dbReference type="EMBL" id="VLKU01000005">
    <property type="protein sequence ID" value="TWI34391.1"/>
    <property type="molecule type" value="Genomic_DNA"/>
</dbReference>
<reference evidence="1 2" key="1">
    <citation type="journal article" date="2015" name="Stand. Genomic Sci.">
        <title>Genomic Encyclopedia of Bacterial and Archaeal Type Strains, Phase III: the genomes of soil and plant-associated and newly described type strains.</title>
        <authorList>
            <person name="Whitman W.B."/>
            <person name="Woyke T."/>
            <person name="Klenk H.P."/>
            <person name="Zhou Y."/>
            <person name="Lilburn T.G."/>
            <person name="Beck B.J."/>
            <person name="De Vos P."/>
            <person name="Vandamme P."/>
            <person name="Eisen J.A."/>
            <person name="Garrity G."/>
            <person name="Hugenholtz P."/>
            <person name="Kyrpides N.C."/>
        </authorList>
    </citation>
    <scope>NUCLEOTIDE SEQUENCE [LARGE SCALE GENOMIC DNA]</scope>
    <source>
        <strain evidence="1 2">CGMCC 1.5364</strain>
    </source>
</reference>
<name>A0A562NQS0_9RHOB</name>
<dbReference type="AlphaFoldDB" id="A0A562NQS0"/>
<protein>
    <submittedName>
        <fullName evidence="1">Uncharacterized protein</fullName>
    </submittedName>
</protein>
<dbReference type="Pfam" id="PF09857">
    <property type="entry name" value="YjhX_toxin"/>
    <property type="match status" value="1"/>
</dbReference>
<sequence length="72" mass="8319">MLSFGGRVIVEKDGRNALLDVSFVTREGWFMDGVGETEFRTLRRKKMILSRDGGDYRITRKGVEALQIARRR</sequence>
<evidence type="ECO:0000313" key="1">
    <source>
        <dbReference type="EMBL" id="TWI34391.1"/>
    </source>
</evidence>
<keyword evidence="2" id="KW-1185">Reference proteome</keyword>